<dbReference type="Proteomes" id="UP001152795">
    <property type="component" value="Unassembled WGS sequence"/>
</dbReference>
<evidence type="ECO:0000256" key="1">
    <source>
        <dbReference type="SAM" id="MobiDB-lite"/>
    </source>
</evidence>
<feature type="compositionally biased region" description="Polar residues" evidence="1">
    <location>
        <begin position="30"/>
        <end position="83"/>
    </location>
</feature>
<protein>
    <submittedName>
        <fullName evidence="2">Uncharacterized protein</fullName>
    </submittedName>
</protein>
<dbReference type="AlphaFoldDB" id="A0A7D9DLV1"/>
<accession>A0A7D9DLV1</accession>
<feature type="region of interest" description="Disordered" evidence="1">
    <location>
        <begin position="25"/>
        <end position="113"/>
    </location>
</feature>
<organism evidence="2 3">
    <name type="scientific">Paramuricea clavata</name>
    <name type="common">Red gorgonian</name>
    <name type="synonym">Violescent sea-whip</name>
    <dbReference type="NCBI Taxonomy" id="317549"/>
    <lineage>
        <taxon>Eukaryota</taxon>
        <taxon>Metazoa</taxon>
        <taxon>Cnidaria</taxon>
        <taxon>Anthozoa</taxon>
        <taxon>Octocorallia</taxon>
        <taxon>Malacalcyonacea</taxon>
        <taxon>Plexauridae</taxon>
        <taxon>Paramuricea</taxon>
    </lineage>
</organism>
<name>A0A7D9DLV1_PARCT</name>
<sequence length="342" mass="37092">MNINENVRFTNVLSQIARLIESVSPPVSDDANSSTMPMATEGPSTSTSSTRQHGSTRVSGSEFQQVTNRASTTTNVTGNSTPLPSGYTTTRGSSNGSSSSVSSIGNTRRTTAKRKTTGFVGRLRTWNKDVVCIPYTREITLSIPRGKQRGALSERGLIGKIRIMSTWNDMQVREEVTSVFASVFMLNPNQLLDYDYLCVMTGMKKLKRPSVSSSFSWNGQEVASLAGQGSLYIMANTSLPSAISSSTLNIEDEEPELEEGIQPINNAAEEEEEVQITETNTLVESINKEDLEEALRSNLTIDFAIDELLSSSCQVNAAASSSFDVAGYFARQLNGGNIHIVN</sequence>
<keyword evidence="3" id="KW-1185">Reference proteome</keyword>
<comment type="caution">
    <text evidence="2">The sequence shown here is derived from an EMBL/GenBank/DDBJ whole genome shotgun (WGS) entry which is preliminary data.</text>
</comment>
<feature type="compositionally biased region" description="Low complexity" evidence="1">
    <location>
        <begin position="85"/>
        <end position="109"/>
    </location>
</feature>
<evidence type="ECO:0000313" key="2">
    <source>
        <dbReference type="EMBL" id="CAB3989091.1"/>
    </source>
</evidence>
<dbReference type="EMBL" id="CACRXK020001430">
    <property type="protein sequence ID" value="CAB3989091.1"/>
    <property type="molecule type" value="Genomic_DNA"/>
</dbReference>
<evidence type="ECO:0000313" key="3">
    <source>
        <dbReference type="Proteomes" id="UP001152795"/>
    </source>
</evidence>
<reference evidence="2" key="1">
    <citation type="submission" date="2020-04" db="EMBL/GenBank/DDBJ databases">
        <authorList>
            <person name="Alioto T."/>
            <person name="Alioto T."/>
            <person name="Gomez Garrido J."/>
        </authorList>
    </citation>
    <scope>NUCLEOTIDE SEQUENCE</scope>
    <source>
        <strain evidence="2">A484AB</strain>
    </source>
</reference>
<proteinExistence type="predicted"/>
<dbReference type="OrthoDB" id="6111101at2759"/>
<gene>
    <name evidence="2" type="ORF">PACLA_8A076441</name>
</gene>